<feature type="compositionally biased region" description="Polar residues" evidence="1">
    <location>
        <begin position="27"/>
        <end position="36"/>
    </location>
</feature>
<keyword evidence="3" id="KW-1185">Reference proteome</keyword>
<protein>
    <submittedName>
        <fullName evidence="2">Uncharacterized protein</fullName>
    </submittedName>
</protein>
<proteinExistence type="predicted"/>
<accession>A0ABU7A924</accession>
<comment type="caution">
    <text evidence="2">The sequence shown here is derived from an EMBL/GenBank/DDBJ whole genome shotgun (WGS) entry which is preliminary data.</text>
</comment>
<dbReference type="EMBL" id="JAHUTI010009858">
    <property type="protein sequence ID" value="MED6234589.1"/>
    <property type="molecule type" value="Genomic_DNA"/>
</dbReference>
<sequence length="115" mass="13359">MGRDFMRLYSQQRKSLNQKTNKAHSPKCQTTTSSQFDSENKNQFTKFKSLSKNLSIQNLYCKQKLLFKLVKRSANKSQDCCEIQWQSFSGSRHYSANMCAVLEYKHSYAGVKKAI</sequence>
<evidence type="ECO:0000313" key="2">
    <source>
        <dbReference type="EMBL" id="MED6234589.1"/>
    </source>
</evidence>
<feature type="region of interest" description="Disordered" evidence="1">
    <location>
        <begin position="10"/>
        <end position="36"/>
    </location>
</feature>
<gene>
    <name evidence="2" type="ORF">ATANTOWER_009850</name>
</gene>
<evidence type="ECO:0000256" key="1">
    <source>
        <dbReference type="SAM" id="MobiDB-lite"/>
    </source>
</evidence>
<reference evidence="2 3" key="1">
    <citation type="submission" date="2021-07" db="EMBL/GenBank/DDBJ databases">
        <authorList>
            <person name="Palmer J.M."/>
        </authorList>
    </citation>
    <scope>NUCLEOTIDE SEQUENCE [LARGE SCALE GENOMIC DNA]</scope>
    <source>
        <strain evidence="2 3">AT_MEX2019</strain>
        <tissue evidence="2">Muscle</tissue>
    </source>
</reference>
<dbReference type="Proteomes" id="UP001345963">
    <property type="component" value="Unassembled WGS sequence"/>
</dbReference>
<evidence type="ECO:0000313" key="3">
    <source>
        <dbReference type="Proteomes" id="UP001345963"/>
    </source>
</evidence>
<organism evidence="2 3">
    <name type="scientific">Ataeniobius toweri</name>
    <dbReference type="NCBI Taxonomy" id="208326"/>
    <lineage>
        <taxon>Eukaryota</taxon>
        <taxon>Metazoa</taxon>
        <taxon>Chordata</taxon>
        <taxon>Craniata</taxon>
        <taxon>Vertebrata</taxon>
        <taxon>Euteleostomi</taxon>
        <taxon>Actinopterygii</taxon>
        <taxon>Neopterygii</taxon>
        <taxon>Teleostei</taxon>
        <taxon>Neoteleostei</taxon>
        <taxon>Acanthomorphata</taxon>
        <taxon>Ovalentaria</taxon>
        <taxon>Atherinomorphae</taxon>
        <taxon>Cyprinodontiformes</taxon>
        <taxon>Goodeidae</taxon>
        <taxon>Ataeniobius</taxon>
    </lineage>
</organism>
<name>A0ABU7A924_9TELE</name>
<feature type="compositionally biased region" description="Polar residues" evidence="1">
    <location>
        <begin position="10"/>
        <end position="20"/>
    </location>
</feature>